<reference evidence="1" key="1">
    <citation type="submission" date="2023-07" db="EMBL/GenBank/DDBJ databases">
        <title>Genome content predicts the carbon catabolic preferences of heterotrophic bacteria.</title>
        <authorList>
            <person name="Gralka M."/>
        </authorList>
    </citation>
    <scope>NUCLEOTIDE SEQUENCE</scope>
    <source>
        <strain evidence="1">F2M12</strain>
    </source>
</reference>
<name>A0AAW7Z2S2_9ALTE</name>
<comment type="caution">
    <text evidence="1">The sequence shown here is derived from an EMBL/GenBank/DDBJ whole genome shotgun (WGS) entry which is preliminary data.</text>
</comment>
<gene>
    <name evidence="1" type="ORF">Q4527_09435</name>
</gene>
<dbReference type="AlphaFoldDB" id="A0AAW7Z2S2"/>
<dbReference type="EMBL" id="JAUOQI010000005">
    <property type="protein sequence ID" value="MDO6577617.1"/>
    <property type="molecule type" value="Genomic_DNA"/>
</dbReference>
<evidence type="ECO:0000313" key="2">
    <source>
        <dbReference type="Proteomes" id="UP001170717"/>
    </source>
</evidence>
<sequence length="357" mass="41151">MIETEDIRISLRQLILDPNNYRLADEKEESQIADENAESLQNETLARLKKQRLGELKDSIINNGFLEMERIVVRLLNTEENLKKKDPKDKKYIVVEGNRRTAALKSIQEDYTERVEENGEIKYKKGISEKLISKFDSINVQFIEGDAKTIKDYSATLMGIRHVAGPKKWDGFQSAKLINDLFYEGRSFTEIGNLIGITNREVGRRFRGYQAFKQMKKDEKFGGLVGSRHYGLLLEFLSSSKSGKEWLKWNDTTYQFDETKNLEIVYKAITPRQDEPPEIRNPGDARKFVSLLGTEYREDIEKGHSIHSMPDPDDLKPSGKLKRVISFISFVEKSNFSQEEEEKLADLLNVIKGKIGE</sequence>
<accession>A0AAW7Z2S2</accession>
<proteinExistence type="predicted"/>
<evidence type="ECO:0008006" key="3">
    <source>
        <dbReference type="Google" id="ProtNLM"/>
    </source>
</evidence>
<protein>
    <recommendedName>
        <fullName evidence="3">ParB/Sulfiredoxin domain-containing protein</fullName>
    </recommendedName>
</protein>
<organism evidence="1 2">
    <name type="scientific">Alteromonas stellipolaris</name>
    <dbReference type="NCBI Taxonomy" id="233316"/>
    <lineage>
        <taxon>Bacteria</taxon>
        <taxon>Pseudomonadati</taxon>
        <taxon>Pseudomonadota</taxon>
        <taxon>Gammaproteobacteria</taxon>
        <taxon>Alteromonadales</taxon>
        <taxon>Alteromonadaceae</taxon>
        <taxon>Alteromonas/Salinimonas group</taxon>
        <taxon>Alteromonas</taxon>
    </lineage>
</organism>
<evidence type="ECO:0000313" key="1">
    <source>
        <dbReference type="EMBL" id="MDO6577617.1"/>
    </source>
</evidence>
<dbReference type="Proteomes" id="UP001170717">
    <property type="component" value="Unassembled WGS sequence"/>
</dbReference>
<dbReference type="RefSeq" id="WP_197427688.1">
    <property type="nucleotide sequence ID" value="NZ_JAUOQI010000005.1"/>
</dbReference>